<proteinExistence type="predicted"/>
<evidence type="ECO:0000313" key="2">
    <source>
        <dbReference type="Proteomes" id="UP000278673"/>
    </source>
</evidence>
<dbReference type="Proteomes" id="UP000278673">
    <property type="component" value="Unassembled WGS sequence"/>
</dbReference>
<gene>
    <name evidence="1" type="ORF">EBN88_14710</name>
</gene>
<dbReference type="AlphaFoldDB" id="A0A3M2LPU8"/>
<evidence type="ECO:0000313" key="1">
    <source>
        <dbReference type="EMBL" id="RMI39469.1"/>
    </source>
</evidence>
<organism evidence="1 2">
    <name type="scientific">Streptomyces triticirhizae</name>
    <dbReference type="NCBI Taxonomy" id="2483353"/>
    <lineage>
        <taxon>Bacteria</taxon>
        <taxon>Bacillati</taxon>
        <taxon>Actinomycetota</taxon>
        <taxon>Actinomycetes</taxon>
        <taxon>Kitasatosporales</taxon>
        <taxon>Streptomycetaceae</taxon>
        <taxon>Streptomyces</taxon>
    </lineage>
</organism>
<sequence>MRRAGGGDAGPVVALVGDAGEPYRDTYYDDAWTEARGWRLAELLARAESFTRGDGWRPATPPQR</sequence>
<reference evidence="1 2" key="1">
    <citation type="submission" date="2018-10" db="EMBL/GenBank/DDBJ databases">
        <title>Isolation, diversity and antifungal activity of actinobacteria from wheat.</title>
        <authorList>
            <person name="Han C."/>
        </authorList>
    </citation>
    <scope>NUCLEOTIDE SEQUENCE [LARGE SCALE GENOMIC DNA]</scope>
    <source>
        <strain evidence="1 2">NEAU-YY642</strain>
    </source>
</reference>
<keyword evidence="2" id="KW-1185">Reference proteome</keyword>
<comment type="caution">
    <text evidence="1">The sequence shown here is derived from an EMBL/GenBank/DDBJ whole genome shotgun (WGS) entry which is preliminary data.</text>
</comment>
<dbReference type="RefSeq" id="WP_122184327.1">
    <property type="nucleotide sequence ID" value="NZ_RFFJ01000072.1"/>
</dbReference>
<accession>A0A3M2LPU8</accession>
<protein>
    <submittedName>
        <fullName evidence="1">Uncharacterized protein</fullName>
    </submittedName>
</protein>
<name>A0A3M2LPU8_9ACTN</name>
<dbReference type="EMBL" id="RFFJ01000072">
    <property type="protein sequence ID" value="RMI39469.1"/>
    <property type="molecule type" value="Genomic_DNA"/>
</dbReference>